<dbReference type="InterPro" id="IPR001940">
    <property type="entry name" value="Peptidase_S1C"/>
</dbReference>
<keyword evidence="1" id="KW-0645">Protease</keyword>
<dbReference type="PANTHER" id="PTHR43343">
    <property type="entry name" value="PEPTIDASE S12"/>
    <property type="match status" value="1"/>
</dbReference>
<dbReference type="GO" id="GO:0004252">
    <property type="term" value="F:serine-type endopeptidase activity"/>
    <property type="evidence" value="ECO:0007669"/>
    <property type="project" value="InterPro"/>
</dbReference>
<dbReference type="InterPro" id="IPR009003">
    <property type="entry name" value="Peptidase_S1_PA"/>
</dbReference>
<dbReference type="InterPro" id="IPR051201">
    <property type="entry name" value="Chloro_Bact_Ser_Proteases"/>
</dbReference>
<sequence length="342" mass="36099">MLSLALFSLLTTATPEELFPKVDDAVVTIRVGERIVREDETTSLVAVTIGTGSGVLVHKDGYVVTAAHVVESADVIEVRWRDDAFKAIATVVSLSRTEDLALLKVAELPKKFTVVPLADSDALKPGQRLFAIGAPYGLEHSLTSGVVSALRTNDRPGLVPRHLLQTDVAINQGNSGGPLFNDKGEVVGIASFMLSKSGGSVGLNFAVPSNTVRSRLFDDALPYLGVGLRFIPKDVAELFNWPVEGGFLVETVKEDSAAAKGGLRGGKTEADVGGNKVRLGGDLIVSVNGVPATDTAKVARTLRALKQGETLRYDVLRAGKSSVVEVSIPEGLTVPVLGKPKR</sequence>
<dbReference type="PANTHER" id="PTHR43343:SF3">
    <property type="entry name" value="PROTEASE DO-LIKE 8, CHLOROPLASTIC"/>
    <property type="match status" value="1"/>
</dbReference>
<dbReference type="Gene3D" id="2.40.10.120">
    <property type="match status" value="1"/>
</dbReference>
<protein>
    <submittedName>
        <fullName evidence="4">Trypsin</fullName>
    </submittedName>
</protein>
<reference evidence="4 5" key="1">
    <citation type="submission" date="2017-08" db="EMBL/GenBank/DDBJ databases">
        <title>Infants hospitalized years apart are colonized by the same room-sourced microbial strains.</title>
        <authorList>
            <person name="Brooks B."/>
            <person name="Olm M.R."/>
            <person name="Firek B.A."/>
            <person name="Baker R."/>
            <person name="Thomas B.C."/>
            <person name="Morowitz M.J."/>
            <person name="Banfield J.F."/>
        </authorList>
    </citation>
    <scope>NUCLEOTIDE SEQUENCE [LARGE SCALE GENOMIC DNA]</scope>
    <source>
        <strain evidence="4">S2_003_000_R2_14</strain>
    </source>
</reference>
<accession>A0A2W5SU98</accession>
<organism evidence="4 5">
    <name type="scientific">Archangium gephyra</name>
    <dbReference type="NCBI Taxonomy" id="48"/>
    <lineage>
        <taxon>Bacteria</taxon>
        <taxon>Pseudomonadati</taxon>
        <taxon>Myxococcota</taxon>
        <taxon>Myxococcia</taxon>
        <taxon>Myxococcales</taxon>
        <taxon>Cystobacterineae</taxon>
        <taxon>Archangiaceae</taxon>
        <taxon>Archangium</taxon>
    </lineage>
</organism>
<evidence type="ECO:0000256" key="1">
    <source>
        <dbReference type="ARBA" id="ARBA00022670"/>
    </source>
</evidence>
<dbReference type="GO" id="GO:0006508">
    <property type="term" value="P:proteolysis"/>
    <property type="evidence" value="ECO:0007669"/>
    <property type="project" value="UniProtKB-KW"/>
</dbReference>
<dbReference type="EMBL" id="QFQP01000038">
    <property type="protein sequence ID" value="PZR06362.1"/>
    <property type="molecule type" value="Genomic_DNA"/>
</dbReference>
<evidence type="ECO:0000313" key="4">
    <source>
        <dbReference type="EMBL" id="PZR06362.1"/>
    </source>
</evidence>
<gene>
    <name evidence="4" type="ORF">DI536_30275</name>
</gene>
<dbReference type="SUPFAM" id="SSF50156">
    <property type="entry name" value="PDZ domain-like"/>
    <property type="match status" value="1"/>
</dbReference>
<dbReference type="Pfam" id="PF13180">
    <property type="entry name" value="PDZ_2"/>
    <property type="match status" value="1"/>
</dbReference>
<dbReference type="InterPro" id="IPR001478">
    <property type="entry name" value="PDZ"/>
</dbReference>
<evidence type="ECO:0000259" key="3">
    <source>
        <dbReference type="Pfam" id="PF13180"/>
    </source>
</evidence>
<name>A0A2W5SU98_9BACT</name>
<dbReference type="AlphaFoldDB" id="A0A2W5SU98"/>
<dbReference type="PRINTS" id="PR00834">
    <property type="entry name" value="PROTEASES2C"/>
</dbReference>
<feature type="domain" description="PDZ" evidence="3">
    <location>
        <begin position="233"/>
        <end position="327"/>
    </location>
</feature>
<dbReference type="InterPro" id="IPR036034">
    <property type="entry name" value="PDZ_sf"/>
</dbReference>
<evidence type="ECO:0000313" key="5">
    <source>
        <dbReference type="Proteomes" id="UP000249061"/>
    </source>
</evidence>
<evidence type="ECO:0000256" key="2">
    <source>
        <dbReference type="ARBA" id="ARBA00022801"/>
    </source>
</evidence>
<dbReference type="CDD" id="cd06779">
    <property type="entry name" value="cpPDZ_Deg_HtrA-like"/>
    <property type="match status" value="1"/>
</dbReference>
<dbReference type="Gene3D" id="2.30.42.10">
    <property type="match status" value="1"/>
</dbReference>
<dbReference type="Proteomes" id="UP000249061">
    <property type="component" value="Unassembled WGS sequence"/>
</dbReference>
<proteinExistence type="predicted"/>
<comment type="caution">
    <text evidence="4">The sequence shown here is derived from an EMBL/GenBank/DDBJ whole genome shotgun (WGS) entry which is preliminary data.</text>
</comment>
<dbReference type="SUPFAM" id="SSF50494">
    <property type="entry name" value="Trypsin-like serine proteases"/>
    <property type="match status" value="1"/>
</dbReference>
<dbReference type="Pfam" id="PF13365">
    <property type="entry name" value="Trypsin_2"/>
    <property type="match status" value="1"/>
</dbReference>
<keyword evidence="2" id="KW-0378">Hydrolase</keyword>